<evidence type="ECO:0008006" key="3">
    <source>
        <dbReference type="Google" id="ProtNLM"/>
    </source>
</evidence>
<proteinExistence type="predicted"/>
<protein>
    <recommendedName>
        <fullName evidence="3">ABM domain-containing protein</fullName>
    </recommendedName>
</protein>
<sequence>MTKFVQTIEFKTTRIDEFTSALDAWIAETEGARVPTHGTLTRDRDQADTYVQIVEFPSYEEAMENSNRPETSAFAESMAKICDGPAVFRNLDVVRQEAL</sequence>
<accession>A0ABY8XLP4</accession>
<gene>
    <name evidence="1" type="ORF">QP939_48560</name>
</gene>
<name>A0ABY8XLP4_9PSEU</name>
<evidence type="ECO:0000313" key="1">
    <source>
        <dbReference type="EMBL" id="WIV56557.1"/>
    </source>
</evidence>
<dbReference type="EMBL" id="CP127173">
    <property type="protein sequence ID" value="WIV56557.1"/>
    <property type="molecule type" value="Genomic_DNA"/>
</dbReference>
<dbReference type="Proteomes" id="UP001227101">
    <property type="component" value="Chromosome"/>
</dbReference>
<dbReference type="Gene3D" id="3.30.70.100">
    <property type="match status" value="1"/>
</dbReference>
<organism evidence="1 2">
    <name type="scientific">Amycolatopsis nalaikhensis</name>
    <dbReference type="NCBI Taxonomy" id="715472"/>
    <lineage>
        <taxon>Bacteria</taxon>
        <taxon>Bacillati</taxon>
        <taxon>Actinomycetota</taxon>
        <taxon>Actinomycetes</taxon>
        <taxon>Pseudonocardiales</taxon>
        <taxon>Pseudonocardiaceae</taxon>
        <taxon>Amycolatopsis</taxon>
    </lineage>
</organism>
<dbReference type="RefSeq" id="WP_285453735.1">
    <property type="nucleotide sequence ID" value="NZ_CP127173.1"/>
</dbReference>
<evidence type="ECO:0000313" key="2">
    <source>
        <dbReference type="Proteomes" id="UP001227101"/>
    </source>
</evidence>
<keyword evidence="2" id="KW-1185">Reference proteome</keyword>
<reference evidence="1 2" key="1">
    <citation type="submission" date="2023-06" db="EMBL/GenBank/DDBJ databases">
        <authorList>
            <person name="Oyuntsetseg B."/>
            <person name="Kim S.B."/>
        </authorList>
    </citation>
    <scope>NUCLEOTIDE SEQUENCE [LARGE SCALE GENOMIC DNA]</scope>
    <source>
        <strain evidence="1 2">2-2</strain>
    </source>
</reference>